<reference evidence="1 2" key="1">
    <citation type="submission" date="2011-01" db="EMBL/GenBank/DDBJ databases">
        <authorList>
            <person name="Weinstock G."/>
            <person name="Sodergren E."/>
            <person name="Clifton S."/>
            <person name="Fulton L."/>
            <person name="Fulton B."/>
            <person name="Courtney L."/>
            <person name="Fronick C."/>
            <person name="Harrison M."/>
            <person name="Strong C."/>
            <person name="Farmer C."/>
            <person name="Delahaunty K."/>
            <person name="Markovic C."/>
            <person name="Hall O."/>
            <person name="Minx P."/>
            <person name="Tomlinson C."/>
            <person name="Mitreva M."/>
            <person name="Hou S."/>
            <person name="Chen J."/>
            <person name="Wollam A."/>
            <person name="Pepin K.H."/>
            <person name="Johnson M."/>
            <person name="Bhonagiri V."/>
            <person name="Zhang X."/>
            <person name="Suruliraj S."/>
            <person name="Warren W."/>
            <person name="Chinwalla A."/>
            <person name="Mardis E.R."/>
            <person name="Wilson R.K."/>
        </authorList>
    </citation>
    <scope>NUCLEOTIDE SEQUENCE [LARGE SCALE GENOMIC DNA]</scope>
    <source>
        <strain evidence="1 2">YIT 12067</strain>
    </source>
</reference>
<sequence length="44" mass="5127">MRCSNSVVVYGEIIQPMSMVVNNFFVKSVKFFLSLLLLQQKLQF</sequence>
<protein>
    <submittedName>
        <fullName evidence="1">Uncharacterized protein</fullName>
    </submittedName>
</protein>
<evidence type="ECO:0000313" key="2">
    <source>
        <dbReference type="Proteomes" id="UP000004923"/>
    </source>
</evidence>
<proteinExistence type="predicted"/>
<name>E8LE50_9FIRM</name>
<dbReference type="HOGENOM" id="CLU_3219899_0_0_9"/>
<evidence type="ECO:0000313" key="1">
    <source>
        <dbReference type="EMBL" id="EFY04869.1"/>
    </source>
</evidence>
<comment type="caution">
    <text evidence="1">The sequence shown here is derived from an EMBL/GenBank/DDBJ whole genome shotgun (WGS) entry which is preliminary data.</text>
</comment>
<organism evidence="1 2">
    <name type="scientific">Phascolarctobacterium succinatutens YIT 12067</name>
    <dbReference type="NCBI Taxonomy" id="626939"/>
    <lineage>
        <taxon>Bacteria</taxon>
        <taxon>Bacillati</taxon>
        <taxon>Bacillota</taxon>
        <taxon>Negativicutes</taxon>
        <taxon>Acidaminococcales</taxon>
        <taxon>Acidaminococcaceae</taxon>
        <taxon>Phascolarctobacterium</taxon>
    </lineage>
</organism>
<dbReference type="EMBL" id="AEVN01000045">
    <property type="protein sequence ID" value="EFY04869.1"/>
    <property type="molecule type" value="Genomic_DNA"/>
</dbReference>
<gene>
    <name evidence="1" type="ORF">HMPREF9443_01121</name>
</gene>
<keyword evidence="2" id="KW-1185">Reference proteome</keyword>
<accession>E8LE50</accession>
<dbReference type="Proteomes" id="UP000004923">
    <property type="component" value="Unassembled WGS sequence"/>
</dbReference>
<dbReference type="AlphaFoldDB" id="E8LE50"/>